<dbReference type="Proteomes" id="UP000095552">
    <property type="component" value="Unassembled WGS sequence"/>
</dbReference>
<evidence type="ECO:0000313" key="1">
    <source>
        <dbReference type="EMBL" id="OEK04503.1"/>
    </source>
</evidence>
<organism evidence="1 2">
    <name type="scientific">Roseivirga misakiensis</name>
    <dbReference type="NCBI Taxonomy" id="1563681"/>
    <lineage>
        <taxon>Bacteria</taxon>
        <taxon>Pseudomonadati</taxon>
        <taxon>Bacteroidota</taxon>
        <taxon>Cytophagia</taxon>
        <taxon>Cytophagales</taxon>
        <taxon>Roseivirgaceae</taxon>
        <taxon>Roseivirga</taxon>
    </lineage>
</organism>
<keyword evidence="2" id="KW-1185">Reference proteome</keyword>
<protein>
    <submittedName>
        <fullName evidence="1">Uncharacterized protein</fullName>
    </submittedName>
</protein>
<gene>
    <name evidence="1" type="ORF">BFP71_13620</name>
</gene>
<comment type="caution">
    <text evidence="1">The sequence shown here is derived from an EMBL/GenBank/DDBJ whole genome shotgun (WGS) entry which is preliminary data.</text>
</comment>
<name>A0A1E5SZF5_9BACT</name>
<dbReference type="OrthoDB" id="982502at2"/>
<sequence>MKKTKELGGKILKYAEESIQERSKKTSQRFRKYVDNVSDVSKELIFASTLMAGHKKLEVSE</sequence>
<dbReference type="AlphaFoldDB" id="A0A1E5SZF5"/>
<reference evidence="1 2" key="1">
    <citation type="submission" date="2016-08" db="EMBL/GenBank/DDBJ databases">
        <title>Draft genome of Fabibacter sp. strain SK-8.</title>
        <authorList>
            <person name="Wong S.-K."/>
            <person name="Hamasaki K."/>
            <person name="Yoshizawa S."/>
        </authorList>
    </citation>
    <scope>NUCLEOTIDE SEQUENCE [LARGE SCALE GENOMIC DNA]</scope>
    <source>
        <strain evidence="1 2">SK-8</strain>
    </source>
</reference>
<proteinExistence type="predicted"/>
<accession>A0A1E5SZF5</accession>
<evidence type="ECO:0000313" key="2">
    <source>
        <dbReference type="Proteomes" id="UP000095552"/>
    </source>
</evidence>
<dbReference type="STRING" id="1563681.BFP71_13620"/>
<dbReference type="RefSeq" id="WP_069836008.1">
    <property type="nucleotide sequence ID" value="NZ_MDGQ01000005.1"/>
</dbReference>
<dbReference type="EMBL" id="MDGQ01000005">
    <property type="protein sequence ID" value="OEK04503.1"/>
    <property type="molecule type" value="Genomic_DNA"/>
</dbReference>